<name>A0A0L6UU27_9BASI</name>
<keyword evidence="1" id="KW-0812">Transmembrane</keyword>
<evidence type="ECO:0000313" key="2">
    <source>
        <dbReference type="EMBL" id="KNZ51757.1"/>
    </source>
</evidence>
<protein>
    <submittedName>
        <fullName evidence="2">Uncharacterized protein</fullName>
    </submittedName>
</protein>
<gene>
    <name evidence="2" type="ORF">VP01_3821g1</name>
</gene>
<dbReference type="EMBL" id="LAVV01008859">
    <property type="protein sequence ID" value="KNZ51757.1"/>
    <property type="molecule type" value="Genomic_DNA"/>
</dbReference>
<organism evidence="2 3">
    <name type="scientific">Puccinia sorghi</name>
    <dbReference type="NCBI Taxonomy" id="27349"/>
    <lineage>
        <taxon>Eukaryota</taxon>
        <taxon>Fungi</taxon>
        <taxon>Dikarya</taxon>
        <taxon>Basidiomycota</taxon>
        <taxon>Pucciniomycotina</taxon>
        <taxon>Pucciniomycetes</taxon>
        <taxon>Pucciniales</taxon>
        <taxon>Pucciniaceae</taxon>
        <taxon>Puccinia</taxon>
    </lineage>
</organism>
<keyword evidence="1" id="KW-0472">Membrane</keyword>
<accession>A0A0L6UU27</accession>
<keyword evidence="1" id="KW-1133">Transmembrane helix</keyword>
<evidence type="ECO:0000256" key="1">
    <source>
        <dbReference type="SAM" id="Phobius"/>
    </source>
</evidence>
<comment type="caution">
    <text evidence="2">The sequence shown here is derived from an EMBL/GenBank/DDBJ whole genome shotgun (WGS) entry which is preliminary data.</text>
</comment>
<dbReference type="Proteomes" id="UP000037035">
    <property type="component" value="Unassembled WGS sequence"/>
</dbReference>
<dbReference type="AlphaFoldDB" id="A0A0L6UU27"/>
<keyword evidence="3" id="KW-1185">Reference proteome</keyword>
<feature type="transmembrane region" description="Helical" evidence="1">
    <location>
        <begin position="206"/>
        <end position="224"/>
    </location>
</feature>
<sequence length="353" mass="39574">MEGMPARIPGFKSRDICVMRRLFMWRLQDRLGEEAIAGCRMRKLGDPEKRLHTCEPLNERRGAGGDKLMEISCWGSVEADRKPKRTYGEGEIVSGKERNKFYTAEAVLCKRMMSSDLHHTSACLPCRPLGRNTKNKPDQSQDRTTMLTLFCDKRCGCQLLRMLGSQTVEDVAGGLQLVVHVRASVGFQVEIYRLGHAHGKKEVSECFLGLWLLFFILLIITLSWQSIVTPITHDQLDDIKMKPLIKGFSTCQFGWETLLKYCNFRIAQVILREPGYCHRQERVCLSCKLGSHRPAMITLPPLVKNVLCMHPSAHNTSPMDQFHGSAGGGAGGTPPKCPWGGPCCRINRSALAS</sequence>
<proteinExistence type="predicted"/>
<reference evidence="2 3" key="1">
    <citation type="submission" date="2015-08" db="EMBL/GenBank/DDBJ databases">
        <title>Next Generation Sequencing and Analysis of the Genome of Puccinia sorghi L Schw, the Causal Agent of Maize Common Rust.</title>
        <authorList>
            <person name="Rochi L."/>
            <person name="Burguener G."/>
            <person name="Darino M."/>
            <person name="Turjanski A."/>
            <person name="Kreff E."/>
            <person name="Dieguez M.J."/>
            <person name="Sacco F."/>
        </authorList>
    </citation>
    <scope>NUCLEOTIDE SEQUENCE [LARGE SCALE GENOMIC DNA]</scope>
    <source>
        <strain evidence="2 3">RO10H11247</strain>
    </source>
</reference>
<dbReference type="VEuPathDB" id="FungiDB:VP01_3821g1"/>
<evidence type="ECO:0000313" key="3">
    <source>
        <dbReference type="Proteomes" id="UP000037035"/>
    </source>
</evidence>